<evidence type="ECO:0000313" key="4">
    <source>
        <dbReference type="Proteomes" id="UP001231189"/>
    </source>
</evidence>
<evidence type="ECO:0000259" key="2">
    <source>
        <dbReference type="PROSITE" id="PS50181"/>
    </source>
</evidence>
<dbReference type="AlphaFoldDB" id="A0AAD8WRS2"/>
<dbReference type="Pfam" id="PF00646">
    <property type="entry name" value="F-box"/>
    <property type="match status" value="1"/>
</dbReference>
<dbReference type="Gene3D" id="1.20.1280.50">
    <property type="match status" value="1"/>
</dbReference>
<evidence type="ECO:0000256" key="1">
    <source>
        <dbReference type="SAM" id="MobiDB-lite"/>
    </source>
</evidence>
<dbReference type="CDD" id="cd22160">
    <property type="entry name" value="F-box_AtFBL13-like"/>
    <property type="match status" value="1"/>
</dbReference>
<dbReference type="InterPro" id="IPR001810">
    <property type="entry name" value="F-box_dom"/>
</dbReference>
<proteinExistence type="predicted"/>
<evidence type="ECO:0000313" key="3">
    <source>
        <dbReference type="EMBL" id="KAK1678139.1"/>
    </source>
</evidence>
<dbReference type="Proteomes" id="UP001231189">
    <property type="component" value="Unassembled WGS sequence"/>
</dbReference>
<dbReference type="InterPro" id="IPR053197">
    <property type="entry name" value="F-box_SCFL_complex_component"/>
</dbReference>
<keyword evidence="4" id="KW-1185">Reference proteome</keyword>
<organism evidence="3 4">
    <name type="scientific">Lolium multiflorum</name>
    <name type="common">Italian ryegrass</name>
    <name type="synonym">Lolium perenne subsp. multiflorum</name>
    <dbReference type="NCBI Taxonomy" id="4521"/>
    <lineage>
        <taxon>Eukaryota</taxon>
        <taxon>Viridiplantae</taxon>
        <taxon>Streptophyta</taxon>
        <taxon>Embryophyta</taxon>
        <taxon>Tracheophyta</taxon>
        <taxon>Spermatophyta</taxon>
        <taxon>Magnoliopsida</taxon>
        <taxon>Liliopsida</taxon>
        <taxon>Poales</taxon>
        <taxon>Poaceae</taxon>
        <taxon>BOP clade</taxon>
        <taxon>Pooideae</taxon>
        <taxon>Poodae</taxon>
        <taxon>Poeae</taxon>
        <taxon>Poeae Chloroplast Group 2 (Poeae type)</taxon>
        <taxon>Loliodinae</taxon>
        <taxon>Loliinae</taxon>
        <taxon>Lolium</taxon>
    </lineage>
</organism>
<reference evidence="3" key="1">
    <citation type="submission" date="2023-07" db="EMBL/GenBank/DDBJ databases">
        <title>A chromosome-level genome assembly of Lolium multiflorum.</title>
        <authorList>
            <person name="Chen Y."/>
            <person name="Copetti D."/>
            <person name="Kolliker R."/>
            <person name="Studer B."/>
        </authorList>
    </citation>
    <scope>NUCLEOTIDE SEQUENCE</scope>
    <source>
        <strain evidence="3">02402/16</strain>
        <tissue evidence="3">Leaf</tissue>
    </source>
</reference>
<dbReference type="InterPro" id="IPR053781">
    <property type="entry name" value="F-box_AtFBL13-like"/>
</dbReference>
<dbReference type="EMBL" id="JAUUTY010000002">
    <property type="protein sequence ID" value="KAK1678139.1"/>
    <property type="molecule type" value="Genomic_DNA"/>
</dbReference>
<feature type="compositionally biased region" description="Basic residues" evidence="1">
    <location>
        <begin position="1"/>
        <end position="15"/>
    </location>
</feature>
<dbReference type="PANTHER" id="PTHR34223">
    <property type="entry name" value="OS11G0201299 PROTEIN"/>
    <property type="match status" value="1"/>
</dbReference>
<dbReference type="SUPFAM" id="SSF52058">
    <property type="entry name" value="L domain-like"/>
    <property type="match status" value="1"/>
</dbReference>
<dbReference type="PROSITE" id="PS50181">
    <property type="entry name" value="FBOX"/>
    <property type="match status" value="1"/>
</dbReference>
<protein>
    <recommendedName>
        <fullName evidence="2">F-box domain-containing protein</fullName>
    </recommendedName>
</protein>
<sequence length="521" mass="58607">MRRTNTRHLCSHRRADKTSNSVGEAPDRLSSLPDALLHHIMSFLKAWEVVPTCLLARRWRHLWASAPCVDIRTSSSSRDGAPSELRDFVNCLLLFRDVSAPVVTLRLRTTDEDEEEAFDDDDADAWIMAALKRRAQVIHVVGHRKFPAPLDSISFVSCHLKVLKLAYARLDCTILQQLSSGCTSLEELDLKDCVVAGTRIESASLKTLIMLKCTINLDFSVAAPNLALLHLVTPYGRVPSFENLGSLLTGTIILDDCFLSPDFEHDSDDDDDDEFGETTDDDNDKIDNYKIGYGHGLSPKRYALHGYKDKYGYGSDIDSDENTYKKYSDIASGYLGDGQNFSREGNYHDYGGNDGCDYSTVLGGCNILHSLSSATSLELLADAGEVVLSRELKRCPTFINLKTLSLGEWCMATDFDALIFLLQHSPNIERLFLHLKLNFNTREPSKTDIELEDRSFTCNHIRIVKIKCSKDDVRVHMLAHLFMANGISLEKIYVCRNGNAYLRDQQSMKDLAKHELDFWGE</sequence>
<dbReference type="SUPFAM" id="SSF81383">
    <property type="entry name" value="F-box domain"/>
    <property type="match status" value="1"/>
</dbReference>
<gene>
    <name evidence="3" type="ORF">QYE76_038987</name>
</gene>
<dbReference type="InterPro" id="IPR036047">
    <property type="entry name" value="F-box-like_dom_sf"/>
</dbReference>
<feature type="region of interest" description="Disordered" evidence="1">
    <location>
        <begin position="1"/>
        <end position="26"/>
    </location>
</feature>
<dbReference type="PANTHER" id="PTHR34223:SF81">
    <property type="entry name" value="OS08G0281600 PROTEIN"/>
    <property type="match status" value="1"/>
</dbReference>
<feature type="domain" description="F-box" evidence="2">
    <location>
        <begin position="26"/>
        <end position="62"/>
    </location>
</feature>
<name>A0AAD8WRS2_LOLMU</name>
<comment type="caution">
    <text evidence="3">The sequence shown here is derived from an EMBL/GenBank/DDBJ whole genome shotgun (WGS) entry which is preliminary data.</text>
</comment>
<accession>A0AAD8WRS2</accession>